<dbReference type="InterPro" id="IPR036691">
    <property type="entry name" value="Endo/exonu/phosph_ase_sf"/>
</dbReference>
<dbReference type="Pfam" id="PF03372">
    <property type="entry name" value="Exo_endo_phos"/>
    <property type="match status" value="1"/>
</dbReference>
<sequence length="341" mass="38672">MIYKRLFLFPLLLCAMLTMMAQKNITLMTYNIKGGGMTDTRLQNIAKVIKYNQPDVVAVQEVDNRMLGIFRHDYLKDLATATDMKYTFHPLVSKVYGIGLLFREEPISVEPKTFPRGANSKDREDRGIIIAEFKDYYFIGTHYPLDDIDRDQITSWIISFAKRAGTPVFVAGDFNAKPNYRAMRTFTNNGFKILNDVNQYTYPSDNPTGCIDMILFYDSAEEEKYEVEDSGVAPSGGVNIKSQSETSDHLPVFVQLKERATSGIHCLAISRHGVELLGNRVSNTGSKTTQVMIIDQQGQICREFSLQPHQSIALSLSKRGCYILKARCDAKTQVIKFNYIY</sequence>
<keyword evidence="3" id="KW-0378">Hydrolase</keyword>
<dbReference type="GO" id="GO:0016020">
    <property type="term" value="C:membrane"/>
    <property type="evidence" value="ECO:0007669"/>
    <property type="project" value="GOC"/>
</dbReference>
<dbReference type="InterPro" id="IPR051916">
    <property type="entry name" value="GPI-anchor_lipid_remodeler"/>
</dbReference>
<accession>D1PWY3</accession>
<dbReference type="InterPro" id="IPR005135">
    <property type="entry name" value="Endo/exonuclease/phosphatase"/>
</dbReference>
<dbReference type="PANTHER" id="PTHR14859:SF15">
    <property type="entry name" value="ENDONUCLEASE_EXONUCLEASE_PHOSPHATASE DOMAIN-CONTAINING PROTEIN"/>
    <property type="match status" value="1"/>
</dbReference>
<gene>
    <name evidence="3" type="ORF">HMPREF0645_1468</name>
</gene>
<reference evidence="3 4" key="1">
    <citation type="submission" date="2009-10" db="EMBL/GenBank/DDBJ databases">
        <authorList>
            <person name="Qin X."/>
            <person name="Bachman B."/>
            <person name="Battles P."/>
            <person name="Bell A."/>
            <person name="Bess C."/>
            <person name="Bickham C."/>
            <person name="Chaboub L."/>
            <person name="Chen D."/>
            <person name="Coyle M."/>
            <person name="Deiros D.R."/>
            <person name="Dinh H."/>
            <person name="Forbes L."/>
            <person name="Fowler G."/>
            <person name="Francisco L."/>
            <person name="Fu Q."/>
            <person name="Gubbala S."/>
            <person name="Hale W."/>
            <person name="Han Y."/>
            <person name="Hemphill L."/>
            <person name="Highlander S.K."/>
            <person name="Hirani K."/>
            <person name="Hogues M."/>
            <person name="Jackson L."/>
            <person name="Jakkamsetti A."/>
            <person name="Javaid M."/>
            <person name="Jiang H."/>
            <person name="Korchina V."/>
            <person name="Kovar C."/>
            <person name="Lara F."/>
            <person name="Lee S."/>
            <person name="Mata R."/>
            <person name="Mathew T."/>
            <person name="Moen C."/>
            <person name="Morales K."/>
            <person name="Munidasa M."/>
            <person name="Nazareth L."/>
            <person name="Ngo R."/>
            <person name="Nguyen L."/>
            <person name="Okwuonu G."/>
            <person name="Ongeri F."/>
            <person name="Patil S."/>
            <person name="Petrosino J."/>
            <person name="Pham C."/>
            <person name="Pham P."/>
            <person name="Pu L.-L."/>
            <person name="Puazo M."/>
            <person name="Raj R."/>
            <person name="Reid J."/>
            <person name="Rouhana J."/>
            <person name="Saada N."/>
            <person name="Shang Y."/>
            <person name="Simmons D."/>
            <person name="Thornton R."/>
            <person name="Warren J."/>
            <person name="Weissenberger G."/>
            <person name="Zhang J."/>
            <person name="Zhang L."/>
            <person name="Zhou C."/>
            <person name="Zhu D."/>
            <person name="Muzny D."/>
            <person name="Worley K."/>
            <person name="Gibbs R."/>
        </authorList>
    </citation>
    <scope>NUCLEOTIDE SEQUENCE [LARGE SCALE GENOMIC DNA]</scope>
    <source>
        <strain evidence="3 4">DSM 17361</strain>
    </source>
</reference>
<evidence type="ECO:0000259" key="2">
    <source>
        <dbReference type="Pfam" id="PF03372"/>
    </source>
</evidence>
<keyword evidence="3" id="KW-0255">Endonuclease</keyword>
<dbReference type="RefSeq" id="WP_007173572.1">
    <property type="nucleotide sequence ID" value="NZ_GG704780.1"/>
</dbReference>
<name>D1PWY3_9BACT</name>
<keyword evidence="3" id="KW-0540">Nuclease</keyword>
<evidence type="ECO:0000313" key="4">
    <source>
        <dbReference type="Proteomes" id="UP000003160"/>
    </source>
</evidence>
<keyword evidence="4" id="KW-1185">Reference proteome</keyword>
<evidence type="ECO:0000256" key="1">
    <source>
        <dbReference type="SAM" id="SignalP"/>
    </source>
</evidence>
<dbReference type="Gene3D" id="3.60.10.10">
    <property type="entry name" value="Endonuclease/exonuclease/phosphatase"/>
    <property type="match status" value="1"/>
</dbReference>
<keyword evidence="1" id="KW-0732">Signal</keyword>
<dbReference type="PANTHER" id="PTHR14859">
    <property type="entry name" value="CALCOFLUOR WHITE HYPERSENSITIVE PROTEIN PRECURSOR"/>
    <property type="match status" value="1"/>
</dbReference>
<dbReference type="AlphaFoldDB" id="D1PWY3"/>
<dbReference type="GO" id="GO:0006506">
    <property type="term" value="P:GPI anchor biosynthetic process"/>
    <property type="evidence" value="ECO:0007669"/>
    <property type="project" value="TreeGrafter"/>
</dbReference>
<protein>
    <submittedName>
        <fullName evidence="3">Endonuclease/exonuclease/phosphatase family protein</fullName>
    </submittedName>
</protein>
<dbReference type="eggNOG" id="COG3568">
    <property type="taxonomic scope" value="Bacteria"/>
</dbReference>
<feature type="domain" description="Endonuclease/exonuclease/phosphatase" evidence="2">
    <location>
        <begin position="28"/>
        <end position="249"/>
    </location>
</feature>
<dbReference type="GO" id="GO:0004519">
    <property type="term" value="F:endonuclease activity"/>
    <property type="evidence" value="ECO:0007669"/>
    <property type="project" value="UniProtKB-KW"/>
</dbReference>
<proteinExistence type="predicted"/>
<organism evidence="3 4">
    <name type="scientific">Hallella bergensis DSM 17361</name>
    <dbReference type="NCBI Taxonomy" id="585502"/>
    <lineage>
        <taxon>Bacteria</taxon>
        <taxon>Pseudomonadati</taxon>
        <taxon>Bacteroidota</taxon>
        <taxon>Bacteroidia</taxon>
        <taxon>Bacteroidales</taxon>
        <taxon>Prevotellaceae</taxon>
        <taxon>Hallella</taxon>
    </lineage>
</organism>
<dbReference type="SUPFAM" id="SSF56219">
    <property type="entry name" value="DNase I-like"/>
    <property type="match status" value="1"/>
</dbReference>
<feature type="chain" id="PRO_5003026705" evidence="1">
    <location>
        <begin position="22"/>
        <end position="341"/>
    </location>
</feature>
<comment type="caution">
    <text evidence="3">The sequence shown here is derived from an EMBL/GenBank/DDBJ whole genome shotgun (WGS) entry which is preliminary data.</text>
</comment>
<evidence type="ECO:0000313" key="3">
    <source>
        <dbReference type="EMBL" id="EFA44109.1"/>
    </source>
</evidence>
<dbReference type="OrthoDB" id="596345at2"/>
<keyword evidence="3" id="KW-0269">Exonuclease</keyword>
<dbReference type="GO" id="GO:0004527">
    <property type="term" value="F:exonuclease activity"/>
    <property type="evidence" value="ECO:0007669"/>
    <property type="project" value="UniProtKB-KW"/>
</dbReference>
<dbReference type="Proteomes" id="UP000003160">
    <property type="component" value="Unassembled WGS sequence"/>
</dbReference>
<dbReference type="EMBL" id="ACKS01000062">
    <property type="protein sequence ID" value="EFA44109.1"/>
    <property type="molecule type" value="Genomic_DNA"/>
</dbReference>
<dbReference type="HOGENOM" id="CLU_060500_1_0_10"/>
<feature type="signal peptide" evidence="1">
    <location>
        <begin position="1"/>
        <end position="21"/>
    </location>
</feature>